<feature type="region of interest" description="Disordered" evidence="1">
    <location>
        <begin position="1"/>
        <end position="110"/>
    </location>
</feature>
<dbReference type="EMBL" id="MCFA01000150">
    <property type="protein sequence ID" value="ORY03150.1"/>
    <property type="molecule type" value="Genomic_DNA"/>
</dbReference>
<feature type="compositionally biased region" description="Pro residues" evidence="1">
    <location>
        <begin position="378"/>
        <end position="389"/>
    </location>
</feature>
<evidence type="ECO:0000313" key="2">
    <source>
        <dbReference type="EMBL" id="ORY03150.1"/>
    </source>
</evidence>
<comment type="caution">
    <text evidence="2">The sequence shown here is derived from an EMBL/GenBank/DDBJ whole genome shotgun (WGS) entry which is preliminary data.</text>
</comment>
<feature type="compositionally biased region" description="Polar residues" evidence="1">
    <location>
        <begin position="94"/>
        <end position="105"/>
    </location>
</feature>
<accession>A0A1Y1YYN4</accession>
<keyword evidence="3" id="KW-1185">Reference proteome</keyword>
<feature type="region of interest" description="Disordered" evidence="1">
    <location>
        <begin position="131"/>
        <end position="200"/>
    </location>
</feature>
<name>A0A1Y1YYN4_9PLEO</name>
<feature type="compositionally biased region" description="Basic and acidic residues" evidence="1">
    <location>
        <begin position="159"/>
        <end position="174"/>
    </location>
</feature>
<feature type="compositionally biased region" description="Basic and acidic residues" evidence="1">
    <location>
        <begin position="365"/>
        <end position="374"/>
    </location>
</feature>
<organism evidence="2 3">
    <name type="scientific">Clohesyomyces aquaticus</name>
    <dbReference type="NCBI Taxonomy" id="1231657"/>
    <lineage>
        <taxon>Eukaryota</taxon>
        <taxon>Fungi</taxon>
        <taxon>Dikarya</taxon>
        <taxon>Ascomycota</taxon>
        <taxon>Pezizomycotina</taxon>
        <taxon>Dothideomycetes</taxon>
        <taxon>Pleosporomycetidae</taxon>
        <taxon>Pleosporales</taxon>
        <taxon>Lindgomycetaceae</taxon>
        <taxon>Clohesyomyces</taxon>
    </lineage>
</organism>
<feature type="compositionally biased region" description="Polar residues" evidence="1">
    <location>
        <begin position="188"/>
        <end position="199"/>
    </location>
</feature>
<dbReference type="Proteomes" id="UP000193144">
    <property type="component" value="Unassembled WGS sequence"/>
</dbReference>
<gene>
    <name evidence="2" type="ORF">BCR34DRAFT_76334</name>
</gene>
<feature type="compositionally biased region" description="Basic and acidic residues" evidence="1">
    <location>
        <begin position="131"/>
        <end position="141"/>
    </location>
</feature>
<dbReference type="AlphaFoldDB" id="A0A1Y1YYN4"/>
<sequence length="494" mass="56275">MVSGADPDTGSLYKVEMSDYMASDEEDSSDDGRRSGDLPKLASQYVSKPALSRRSASYQRPDKKTTIHMLDGSQVSFSPKDGDQISIEADELSRSSTLIPENIQNNEDREDYVFTQRQRLEALISAFDREQDKIRSQRDGGSRYYEAQSNGEPRVTQTKSDKSKNQTKYHENHRPTTRNPVSEHQRENQYWNPRQQQNRIEAPTRFKGATKPNMPQNQTQVQPVKKKAAIHRPSEHPQEAQYDTGQRKTLVNTSRRNRRPTSYHGTAPNGPTLQREPTIQIYPQYSVYDPSNGIVGTVIGFCQACLMHQRAIPSEQCSLHHGYGMDLYSMPPHPPSSFERPPTSRALSAPYPGAISMVEDDYHRLMPPPREMRKNSVSPPPYYYSVPPPRRARRNSVSPPLPTPPIEVMPNGNPGPTPIGLNMPPPLPPPNRFDYSQQPRRIDSSRPTSTLDDKLRGPHTWPRPWPRPNTYRFTRVNRSRAKVPTKQIFARSMP</sequence>
<feature type="compositionally biased region" description="Polar residues" evidence="1">
    <location>
        <begin position="241"/>
        <end position="254"/>
    </location>
</feature>
<reference evidence="2 3" key="1">
    <citation type="submission" date="2016-07" db="EMBL/GenBank/DDBJ databases">
        <title>Pervasive Adenine N6-methylation of Active Genes in Fungi.</title>
        <authorList>
            <consortium name="DOE Joint Genome Institute"/>
            <person name="Mondo S.J."/>
            <person name="Dannebaum R.O."/>
            <person name="Kuo R.C."/>
            <person name="Labutti K."/>
            <person name="Haridas S."/>
            <person name="Kuo A."/>
            <person name="Salamov A."/>
            <person name="Ahrendt S.R."/>
            <person name="Lipzen A."/>
            <person name="Sullivan W."/>
            <person name="Andreopoulos W.B."/>
            <person name="Clum A."/>
            <person name="Lindquist E."/>
            <person name="Daum C."/>
            <person name="Ramamoorthy G.K."/>
            <person name="Gryganskyi A."/>
            <person name="Culley D."/>
            <person name="Magnuson J.K."/>
            <person name="James T.Y."/>
            <person name="O'Malley M.A."/>
            <person name="Stajich J.E."/>
            <person name="Spatafora J.W."/>
            <person name="Visel A."/>
            <person name="Grigoriev I.V."/>
        </authorList>
    </citation>
    <scope>NUCLEOTIDE SEQUENCE [LARGE SCALE GENOMIC DNA]</scope>
    <source>
        <strain evidence="2 3">CBS 115471</strain>
    </source>
</reference>
<feature type="region of interest" description="Disordered" evidence="1">
    <location>
        <begin position="365"/>
        <end position="470"/>
    </location>
</feature>
<evidence type="ECO:0000256" key="1">
    <source>
        <dbReference type="SAM" id="MobiDB-lite"/>
    </source>
</evidence>
<feature type="compositionally biased region" description="Pro residues" evidence="1">
    <location>
        <begin position="399"/>
        <end position="431"/>
    </location>
</feature>
<dbReference type="STRING" id="1231657.A0A1Y1YYN4"/>
<feature type="compositionally biased region" description="Polar residues" evidence="1">
    <location>
        <begin position="434"/>
        <end position="450"/>
    </location>
</feature>
<protein>
    <submittedName>
        <fullName evidence="2">Uncharacterized protein</fullName>
    </submittedName>
</protein>
<feature type="region of interest" description="Disordered" evidence="1">
    <location>
        <begin position="230"/>
        <end position="275"/>
    </location>
</feature>
<feature type="compositionally biased region" description="Polar residues" evidence="1">
    <location>
        <begin position="147"/>
        <end position="158"/>
    </location>
</feature>
<evidence type="ECO:0000313" key="3">
    <source>
        <dbReference type="Proteomes" id="UP000193144"/>
    </source>
</evidence>
<proteinExistence type="predicted"/>